<dbReference type="EMBL" id="FZPD01000002">
    <property type="protein sequence ID" value="SNS85145.1"/>
    <property type="molecule type" value="Genomic_DNA"/>
</dbReference>
<dbReference type="Gene3D" id="2.130.10.10">
    <property type="entry name" value="YVTN repeat-like/Quinoprotein amine dehydrogenase"/>
    <property type="match status" value="2"/>
</dbReference>
<organism evidence="5 6">
    <name type="scientific">Ekhidna lutea</name>
    <dbReference type="NCBI Taxonomy" id="447679"/>
    <lineage>
        <taxon>Bacteria</taxon>
        <taxon>Pseudomonadati</taxon>
        <taxon>Bacteroidota</taxon>
        <taxon>Cytophagia</taxon>
        <taxon>Cytophagales</taxon>
        <taxon>Reichenbachiellaceae</taxon>
        <taxon>Ekhidna</taxon>
    </lineage>
</organism>
<accession>A0A239HV34</accession>
<dbReference type="InterPro" id="IPR001680">
    <property type="entry name" value="WD40_rpt"/>
</dbReference>
<feature type="repeat" description="WD" evidence="3">
    <location>
        <begin position="95"/>
        <end position="136"/>
    </location>
</feature>
<keyword evidence="4" id="KW-0732">Signal</keyword>
<dbReference type="PROSITE" id="PS50294">
    <property type="entry name" value="WD_REPEATS_REGION"/>
    <property type="match status" value="3"/>
</dbReference>
<dbReference type="InterPro" id="IPR019775">
    <property type="entry name" value="WD40_repeat_CS"/>
</dbReference>
<proteinExistence type="predicted"/>
<dbReference type="Pfam" id="PF00400">
    <property type="entry name" value="WD40"/>
    <property type="match status" value="4"/>
</dbReference>
<protein>
    <submittedName>
        <fullName evidence="5">WD domain-containing protein, G-beta repeat-containing protein</fullName>
    </submittedName>
</protein>
<keyword evidence="1 3" id="KW-0853">WD repeat</keyword>
<dbReference type="PANTHER" id="PTHR22847:SF637">
    <property type="entry name" value="WD REPEAT DOMAIN 5B"/>
    <property type="match status" value="1"/>
</dbReference>
<sequence length="434" mass="48842">MRFLTTTTLLSFALLSSAQVNPTTTELVMSMSQRSLVMPGYLTNLKALVARQAYEFWKEGNTEPYVSHLNVYQALYEANKYLGYDTVRNMAYNQVGMHSNTVTSLAFGKDSNHYYSSSTDGKILKWDLENPRSIPQTIYESDKIIQSIEMSKDGKVLMAIFYQEGLALIPTDQNIQDDIKILEDPQPVQTATFIPDERKYLTVAKTGELVLKGFDAKSEQVGKTALKVNQLKVDEQDGTIYAGTEQGVLEAWEKPYEVKESPIEDIMKNWRQQSYFGYEMGTFAINCLDISPDGKTLAIGRDRGDVILWSIPKRALIRIISGHQSTVTDIQFAPNGNLLLTTSRDGTARIWDLTDSRKLPIILDDHDDWVLTGSFNPTGTQVITGGGDEYIRTWPVDPAILASRICTFINRNLTQDEWAEFVGRDIPYSVTCSD</sequence>
<feature type="repeat" description="WD" evidence="3">
    <location>
        <begin position="363"/>
        <end position="394"/>
    </location>
</feature>
<evidence type="ECO:0000256" key="1">
    <source>
        <dbReference type="ARBA" id="ARBA00022574"/>
    </source>
</evidence>
<dbReference type="PANTHER" id="PTHR22847">
    <property type="entry name" value="WD40 REPEAT PROTEIN"/>
    <property type="match status" value="1"/>
</dbReference>
<reference evidence="5 6" key="1">
    <citation type="submission" date="2017-06" db="EMBL/GenBank/DDBJ databases">
        <authorList>
            <person name="Kim H.J."/>
            <person name="Triplett B.A."/>
        </authorList>
    </citation>
    <scope>NUCLEOTIDE SEQUENCE [LARGE SCALE GENOMIC DNA]</scope>
    <source>
        <strain evidence="5 6">DSM 19307</strain>
    </source>
</reference>
<dbReference type="RefSeq" id="WP_089356246.1">
    <property type="nucleotide sequence ID" value="NZ_FZPD01000002.1"/>
</dbReference>
<keyword evidence="6" id="KW-1185">Reference proteome</keyword>
<evidence type="ECO:0000256" key="3">
    <source>
        <dbReference type="PROSITE-ProRule" id="PRU00221"/>
    </source>
</evidence>
<feature type="repeat" description="WD" evidence="3">
    <location>
        <begin position="320"/>
        <end position="361"/>
    </location>
</feature>
<dbReference type="OrthoDB" id="1090410at2"/>
<gene>
    <name evidence="5" type="ORF">SAMN05421640_1519</name>
</gene>
<name>A0A239HV34_EKHLU</name>
<dbReference type="PROSITE" id="PS50082">
    <property type="entry name" value="WD_REPEATS_2"/>
    <property type="match status" value="3"/>
</dbReference>
<dbReference type="SUPFAM" id="SSF50978">
    <property type="entry name" value="WD40 repeat-like"/>
    <property type="match status" value="1"/>
</dbReference>
<feature type="chain" id="PRO_5012782912" evidence="4">
    <location>
        <begin position="19"/>
        <end position="434"/>
    </location>
</feature>
<dbReference type="InterPro" id="IPR015943">
    <property type="entry name" value="WD40/YVTN_repeat-like_dom_sf"/>
</dbReference>
<dbReference type="GO" id="GO:0042393">
    <property type="term" value="F:histone binding"/>
    <property type="evidence" value="ECO:0007669"/>
    <property type="project" value="TreeGrafter"/>
</dbReference>
<dbReference type="SMART" id="SM00320">
    <property type="entry name" value="WD40"/>
    <property type="match status" value="4"/>
</dbReference>
<dbReference type="AlphaFoldDB" id="A0A239HV34"/>
<keyword evidence="2" id="KW-0677">Repeat</keyword>
<evidence type="ECO:0000256" key="4">
    <source>
        <dbReference type="SAM" id="SignalP"/>
    </source>
</evidence>
<evidence type="ECO:0000313" key="5">
    <source>
        <dbReference type="EMBL" id="SNS85145.1"/>
    </source>
</evidence>
<evidence type="ECO:0000256" key="2">
    <source>
        <dbReference type="ARBA" id="ARBA00022737"/>
    </source>
</evidence>
<feature type="signal peptide" evidence="4">
    <location>
        <begin position="1"/>
        <end position="18"/>
    </location>
</feature>
<dbReference type="Proteomes" id="UP000198393">
    <property type="component" value="Unassembled WGS sequence"/>
</dbReference>
<dbReference type="InterPro" id="IPR036322">
    <property type="entry name" value="WD40_repeat_dom_sf"/>
</dbReference>
<evidence type="ECO:0000313" key="6">
    <source>
        <dbReference type="Proteomes" id="UP000198393"/>
    </source>
</evidence>
<dbReference type="PROSITE" id="PS00678">
    <property type="entry name" value="WD_REPEATS_1"/>
    <property type="match status" value="1"/>
</dbReference>